<comment type="caution">
    <text evidence="6">The sequence shown here is derived from an EMBL/GenBank/DDBJ whole genome shotgun (WGS) entry which is preliminary data.</text>
</comment>
<organism evidence="6 7">
    <name type="scientific">Cirrhinus molitorella</name>
    <name type="common">mud carp</name>
    <dbReference type="NCBI Taxonomy" id="172907"/>
    <lineage>
        <taxon>Eukaryota</taxon>
        <taxon>Metazoa</taxon>
        <taxon>Chordata</taxon>
        <taxon>Craniata</taxon>
        <taxon>Vertebrata</taxon>
        <taxon>Euteleostomi</taxon>
        <taxon>Actinopterygii</taxon>
        <taxon>Neopterygii</taxon>
        <taxon>Teleostei</taxon>
        <taxon>Ostariophysi</taxon>
        <taxon>Cypriniformes</taxon>
        <taxon>Cyprinidae</taxon>
        <taxon>Labeoninae</taxon>
        <taxon>Labeonini</taxon>
        <taxon>Cirrhinus</taxon>
    </lineage>
</organism>
<evidence type="ECO:0000256" key="1">
    <source>
        <dbReference type="ARBA" id="ARBA00022578"/>
    </source>
</evidence>
<keyword evidence="4" id="KW-0862">Zinc</keyword>
<evidence type="ECO:0000313" key="6">
    <source>
        <dbReference type="EMBL" id="KAL1268486.1"/>
    </source>
</evidence>
<dbReference type="InterPro" id="IPR001207">
    <property type="entry name" value="Transposase_mutator"/>
</dbReference>
<accession>A0ABR3MV41</accession>
<keyword evidence="2" id="KW-0238">DNA-binding</keyword>
<name>A0ABR3MV41_9TELE</name>
<evidence type="ECO:0000256" key="3">
    <source>
        <dbReference type="ARBA" id="ARBA00023172"/>
    </source>
</evidence>
<keyword evidence="7" id="KW-1185">Reference proteome</keyword>
<dbReference type="EMBL" id="JAYMGO010000009">
    <property type="protein sequence ID" value="KAL1268486.1"/>
    <property type="molecule type" value="Genomic_DNA"/>
</dbReference>
<keyword evidence="1" id="KW-0815">Transposition</keyword>
<evidence type="ECO:0000256" key="4">
    <source>
        <dbReference type="PROSITE-ProRule" id="PRU00325"/>
    </source>
</evidence>
<dbReference type="Proteomes" id="UP001558613">
    <property type="component" value="Unassembled WGS sequence"/>
</dbReference>
<sequence length="986" mass="110476">MRNTALVNDPVYPVSFMLHKRKFMQNHEKFLIDILGKLGMDSTKLKKIPVTADREKGIVAALKKNFSTLSIAFCHNHILRDVEHWVKGHGGKRDDVKVLKDHVEQLIDSTSPGEFEARYHAFAQGWSEEFLCYFDQHLKADICENAAAYYTKQFIAFKNKTPTNNVGESMNKMIKNQNEWQGLPVDGMVLSLYYMQSYFLFEFQRAKCGLGNYVAKQNPCSAIKDVQMPSFLPLEDIIGMVKSIEKDPCKIEGSKLLTSLAKTVTEMGLVSLNSSLRVFVVKSPSDETVHAVRNTTKGAVCSCPSTGKCYHILAVEMATGLHLAAKQTYSLSVMRKRGRGNERKSGRKKARTKDYDYLVNPAPDSFLSSMPDSLVDNIPSVSMDPEKGGDEENNTYEVIDLSNVPQQSDTDLFGCSDNFDSSLCNISVDPEKEGDTEHNDYDVIDLSKPDWRKKTIQGKNMDRRSLRKRAVKRVSSLLASFPEEFQATEAVENAKVSSCSTMEFQDQGDLEQICESQDDSQSDDDLENTSPSLTEALRDWAVHFRVSLVSLTALLAILSVHHPFLPKDARTLLHTTVSYSIQAVAGGTYHYFGILKAFSKSMERIWTCITDKHEFKLQLNVDGLPLFKSSSVQFWPILGLLQGVVKKPVVIALFCGNSKPNCLVAYLKDLVSELQELRKGFSIKGKQCFLKVTSIICDAPARAFIKGTKTHTGYSGCDKLSSHALVGLRGFIPVDFARKPRGLSERLWWKATELRQFLLYTGPVVLRNVLSGTVYNNFMLLSVAIFILASLSLSANLHDTLLVSFVTHFGELYGPEFVTYNVHGLTHLSEDVRLHGNLDLMSGFPFEDYLGKTKRMIRTLHHPLAQVIRRISEMDPFTGNDEIAHGKRMLQKEHNCGPLPSSVMGTPVVQFQKLVTGGTKIDASSEGDKCVKIGGCIALIDNILQCEDKMYFVFKEYESMEPFYEYPLNSCDLGIYLVGKLQAADH</sequence>
<dbReference type="PANTHER" id="PTHR33053">
    <property type="entry name" value="PROTEIN, PUTATIVE-RELATED"/>
    <property type="match status" value="1"/>
</dbReference>
<keyword evidence="4" id="KW-0479">Metal-binding</keyword>
<keyword evidence="3" id="KW-0233">DNA recombination</keyword>
<gene>
    <name evidence="6" type="ORF">QQF64_033849</name>
</gene>
<proteinExistence type="predicted"/>
<evidence type="ECO:0000256" key="2">
    <source>
        <dbReference type="ARBA" id="ARBA00023125"/>
    </source>
</evidence>
<evidence type="ECO:0000259" key="5">
    <source>
        <dbReference type="PROSITE" id="PS50966"/>
    </source>
</evidence>
<protein>
    <recommendedName>
        <fullName evidence="5">SWIM-type domain-containing protein</fullName>
    </recommendedName>
</protein>
<dbReference type="PROSITE" id="PS50966">
    <property type="entry name" value="ZF_SWIM"/>
    <property type="match status" value="1"/>
</dbReference>
<dbReference type="Pfam" id="PF00872">
    <property type="entry name" value="Transposase_mut"/>
    <property type="match status" value="1"/>
</dbReference>
<feature type="domain" description="SWIM-type" evidence="5">
    <location>
        <begin position="287"/>
        <end position="320"/>
    </location>
</feature>
<dbReference type="InterPro" id="IPR007527">
    <property type="entry name" value="Znf_SWIM"/>
</dbReference>
<dbReference type="PANTHER" id="PTHR33053:SF24">
    <property type="entry name" value="TRANSPOSASE DOMAIN-CONTAINING PROTEIN"/>
    <property type="match status" value="1"/>
</dbReference>
<keyword evidence="4" id="KW-0863">Zinc-finger</keyword>
<reference evidence="6 7" key="1">
    <citation type="submission" date="2023-09" db="EMBL/GenBank/DDBJ databases">
        <authorList>
            <person name="Wang M."/>
        </authorList>
    </citation>
    <scope>NUCLEOTIDE SEQUENCE [LARGE SCALE GENOMIC DNA]</scope>
    <source>
        <strain evidence="6">GT-2023</strain>
        <tissue evidence="6">Liver</tissue>
    </source>
</reference>
<evidence type="ECO:0000313" key="7">
    <source>
        <dbReference type="Proteomes" id="UP001558613"/>
    </source>
</evidence>